<dbReference type="Proteomes" id="UP001150941">
    <property type="component" value="Unassembled WGS sequence"/>
</dbReference>
<dbReference type="GeneID" id="83198057"/>
<sequence length="126" mass="13989">MYVKPPMEHVDILILTIFQKPDYQTIADRLGISRHAAHQRFYTLRNYFKSLDGNNNAGAAGSGGPSSSATQRTTRSSQSGPVRTTTGATAEKESVDLTGEHQEGSSVKDDDYYDSDEDDEEDDYEY</sequence>
<dbReference type="RefSeq" id="XP_058333895.1">
    <property type="nucleotide sequence ID" value="XM_058470754.1"/>
</dbReference>
<protein>
    <submittedName>
        <fullName evidence="2">Uncharacterized protein</fullName>
    </submittedName>
</protein>
<feature type="compositionally biased region" description="Acidic residues" evidence="1">
    <location>
        <begin position="111"/>
        <end position="126"/>
    </location>
</feature>
<name>A0A9W9TYN7_9EURO</name>
<accession>A0A9W9TYN7</accession>
<reference evidence="2" key="1">
    <citation type="submission" date="2022-11" db="EMBL/GenBank/DDBJ databases">
        <authorList>
            <person name="Petersen C."/>
        </authorList>
    </citation>
    <scope>NUCLEOTIDE SEQUENCE</scope>
    <source>
        <strain evidence="2">IBT 19713</strain>
    </source>
</reference>
<proteinExistence type="predicted"/>
<reference evidence="2" key="2">
    <citation type="journal article" date="2023" name="IMA Fungus">
        <title>Comparative genomic study of the Penicillium genus elucidates a diverse pangenome and 15 lateral gene transfer events.</title>
        <authorList>
            <person name="Petersen C."/>
            <person name="Sorensen T."/>
            <person name="Nielsen M.R."/>
            <person name="Sondergaard T.E."/>
            <person name="Sorensen J.L."/>
            <person name="Fitzpatrick D.A."/>
            <person name="Frisvad J.C."/>
            <person name="Nielsen K.L."/>
        </authorList>
    </citation>
    <scope>NUCLEOTIDE SEQUENCE</scope>
    <source>
        <strain evidence="2">IBT 19713</strain>
    </source>
</reference>
<feature type="compositionally biased region" description="Low complexity" evidence="1">
    <location>
        <begin position="53"/>
        <end position="79"/>
    </location>
</feature>
<gene>
    <name evidence="2" type="ORF">N7468_001457</name>
</gene>
<evidence type="ECO:0000313" key="3">
    <source>
        <dbReference type="Proteomes" id="UP001150941"/>
    </source>
</evidence>
<evidence type="ECO:0000313" key="2">
    <source>
        <dbReference type="EMBL" id="KAJ5246474.1"/>
    </source>
</evidence>
<keyword evidence="3" id="KW-1185">Reference proteome</keyword>
<feature type="compositionally biased region" description="Basic and acidic residues" evidence="1">
    <location>
        <begin position="90"/>
        <end position="110"/>
    </location>
</feature>
<comment type="caution">
    <text evidence="2">The sequence shown here is derived from an EMBL/GenBank/DDBJ whole genome shotgun (WGS) entry which is preliminary data.</text>
</comment>
<feature type="region of interest" description="Disordered" evidence="1">
    <location>
        <begin position="53"/>
        <end position="126"/>
    </location>
</feature>
<dbReference type="EMBL" id="JAPQKS010000002">
    <property type="protein sequence ID" value="KAJ5246474.1"/>
    <property type="molecule type" value="Genomic_DNA"/>
</dbReference>
<organism evidence="2 3">
    <name type="scientific">Penicillium chermesinum</name>
    <dbReference type="NCBI Taxonomy" id="63820"/>
    <lineage>
        <taxon>Eukaryota</taxon>
        <taxon>Fungi</taxon>
        <taxon>Dikarya</taxon>
        <taxon>Ascomycota</taxon>
        <taxon>Pezizomycotina</taxon>
        <taxon>Eurotiomycetes</taxon>
        <taxon>Eurotiomycetidae</taxon>
        <taxon>Eurotiales</taxon>
        <taxon>Aspergillaceae</taxon>
        <taxon>Penicillium</taxon>
    </lineage>
</organism>
<evidence type="ECO:0000256" key="1">
    <source>
        <dbReference type="SAM" id="MobiDB-lite"/>
    </source>
</evidence>
<dbReference type="AlphaFoldDB" id="A0A9W9TYN7"/>